<dbReference type="EMBL" id="JH636049">
    <property type="protein sequence ID" value="EID52372.1"/>
    <property type="molecule type" value="Genomic_DNA"/>
</dbReference>
<proteinExistence type="predicted"/>
<protein>
    <recommendedName>
        <fullName evidence="5">DUF3558 domain-containing protein</fullName>
    </recommendedName>
</protein>
<name>I0UWW9_9PSEU</name>
<evidence type="ECO:0000313" key="4">
    <source>
        <dbReference type="Proteomes" id="UP000004691"/>
    </source>
</evidence>
<dbReference type="eggNOG" id="ENOG50322TR">
    <property type="taxonomic scope" value="Bacteria"/>
</dbReference>
<reference evidence="3 4" key="1">
    <citation type="submission" date="2012-01" db="EMBL/GenBank/DDBJ databases">
        <title>Improved High-Quality Draft sequence of Saccharomonospora xinjiangensis XJ-54.</title>
        <authorList>
            <consortium name="US DOE Joint Genome Institute"/>
            <person name="Lucas S."/>
            <person name="Han J."/>
            <person name="Lapidus A."/>
            <person name="Cheng J.-F."/>
            <person name="Goodwin L."/>
            <person name="Pitluck S."/>
            <person name="Peters L."/>
            <person name="Mikhailova N."/>
            <person name="Teshima H."/>
            <person name="Detter J.C."/>
            <person name="Han C."/>
            <person name="Tapia R."/>
            <person name="Land M."/>
            <person name="Hauser L."/>
            <person name="Kyrpides N."/>
            <person name="Ivanova N."/>
            <person name="Pagani I."/>
            <person name="Brambilla E.-M."/>
            <person name="Klenk H.-P."/>
            <person name="Woyke T."/>
        </authorList>
    </citation>
    <scope>NUCLEOTIDE SEQUENCE [LARGE SCALE GENOMIC DNA]</scope>
    <source>
        <strain evidence="3 4">XJ-54</strain>
    </source>
</reference>
<feature type="signal peptide" evidence="2">
    <location>
        <begin position="1"/>
        <end position="25"/>
    </location>
</feature>
<dbReference type="PROSITE" id="PS51257">
    <property type="entry name" value="PROKAR_LIPOPROTEIN"/>
    <property type="match status" value="1"/>
</dbReference>
<evidence type="ECO:0000256" key="1">
    <source>
        <dbReference type="SAM" id="MobiDB-lite"/>
    </source>
</evidence>
<dbReference type="AlphaFoldDB" id="I0UWW9"/>
<feature type="chain" id="PRO_5039485755" description="DUF3558 domain-containing protein" evidence="2">
    <location>
        <begin position="26"/>
        <end position="211"/>
    </location>
</feature>
<evidence type="ECO:0008006" key="5">
    <source>
        <dbReference type="Google" id="ProtNLM"/>
    </source>
</evidence>
<accession>I0UWW9</accession>
<evidence type="ECO:0000313" key="3">
    <source>
        <dbReference type="EMBL" id="EID52372.1"/>
    </source>
</evidence>
<feature type="region of interest" description="Disordered" evidence="1">
    <location>
        <begin position="28"/>
        <end position="55"/>
    </location>
</feature>
<organism evidence="3 4">
    <name type="scientific">Saccharomonospora xinjiangensis XJ-54</name>
    <dbReference type="NCBI Taxonomy" id="882086"/>
    <lineage>
        <taxon>Bacteria</taxon>
        <taxon>Bacillati</taxon>
        <taxon>Actinomycetota</taxon>
        <taxon>Actinomycetes</taxon>
        <taxon>Pseudonocardiales</taxon>
        <taxon>Pseudonocardiaceae</taxon>
        <taxon>Saccharomonospora</taxon>
    </lineage>
</organism>
<evidence type="ECO:0000256" key="2">
    <source>
        <dbReference type="SAM" id="SignalP"/>
    </source>
</evidence>
<keyword evidence="2" id="KW-0732">Signal</keyword>
<dbReference type="HOGENOM" id="CLU_097940_0_0_11"/>
<dbReference type="InterPro" id="IPR024520">
    <property type="entry name" value="DUF3558"/>
</dbReference>
<dbReference type="Pfam" id="PF12079">
    <property type="entry name" value="DUF3558"/>
    <property type="match status" value="1"/>
</dbReference>
<feature type="region of interest" description="Disordered" evidence="1">
    <location>
        <begin position="72"/>
        <end position="101"/>
    </location>
</feature>
<gene>
    <name evidence="3" type="ORF">SacxiDRAFT_0088</name>
</gene>
<dbReference type="Proteomes" id="UP000004691">
    <property type="component" value="Unassembled WGS sequence"/>
</dbReference>
<sequence length="211" mass="22125">MRNRFVWFRISSVLAVAAAGVSCSAGTDGVAQPMPEKVSASEASGAPEHRVSDPLDITPYLSRPCDLVSPRLLGKLDTSPNEANPSLPEDDKVAAEAGPGCSWTGEGEGSIGIGIDSGNKERGVGGLRGLEMARDQGRYKLWEETSIEGYPAVYMGVRDARHEGDCDLAVGIADDMTFGVSAISFRENPEKACQVAAEVAADVIGNLKAAN</sequence>
<keyword evidence="4" id="KW-1185">Reference proteome</keyword>